<evidence type="ECO:0000313" key="4">
    <source>
        <dbReference type="Proteomes" id="UP000775877"/>
    </source>
</evidence>
<feature type="signal peptide" evidence="1">
    <location>
        <begin position="1"/>
        <end position="17"/>
    </location>
</feature>
<keyword evidence="1" id="KW-0732">Signal</keyword>
<reference evidence="3" key="1">
    <citation type="submission" date="2020-04" db="EMBL/GenBank/DDBJ databases">
        <authorList>
            <person name="Zhang T."/>
        </authorList>
    </citation>
    <scope>NUCLEOTIDE SEQUENCE</scope>
    <source>
        <strain evidence="3">HKST-UBA13</strain>
    </source>
</reference>
<evidence type="ECO:0000256" key="1">
    <source>
        <dbReference type="SAM" id="SignalP"/>
    </source>
</evidence>
<dbReference type="Gene3D" id="2.80.10.50">
    <property type="match status" value="1"/>
</dbReference>
<dbReference type="EMBL" id="JAGQLJ010000068">
    <property type="protein sequence ID" value="MCA9381263.1"/>
    <property type="molecule type" value="Genomic_DNA"/>
</dbReference>
<dbReference type="InterPro" id="IPR013431">
    <property type="entry name" value="Delta_60_rpt"/>
</dbReference>
<dbReference type="Pfam" id="PF17164">
    <property type="entry name" value="DUF5122"/>
    <property type="match status" value="1"/>
</dbReference>
<evidence type="ECO:0000313" key="3">
    <source>
        <dbReference type="EMBL" id="MCA9381263.1"/>
    </source>
</evidence>
<dbReference type="Gene3D" id="2.60.40.10">
    <property type="entry name" value="Immunoglobulins"/>
    <property type="match status" value="1"/>
</dbReference>
<dbReference type="Proteomes" id="UP000775877">
    <property type="component" value="Unassembled WGS sequence"/>
</dbReference>
<organism evidence="3 4">
    <name type="scientific">Candidatus Dojkabacteria bacterium</name>
    <dbReference type="NCBI Taxonomy" id="2099670"/>
    <lineage>
        <taxon>Bacteria</taxon>
        <taxon>Candidatus Dojkabacteria</taxon>
    </lineage>
</organism>
<comment type="caution">
    <text evidence="3">The sequence shown here is derived from an EMBL/GenBank/DDBJ whole genome shotgun (WGS) entry which is preliminary data.</text>
</comment>
<dbReference type="InterPro" id="IPR013783">
    <property type="entry name" value="Ig-like_fold"/>
</dbReference>
<dbReference type="InterPro" id="IPR043708">
    <property type="entry name" value="DUF5648"/>
</dbReference>
<accession>A0A955L1Q4</accession>
<name>A0A955L1Q4_9BACT</name>
<dbReference type="Pfam" id="PF18885">
    <property type="entry name" value="DUF5648"/>
    <property type="match status" value="1"/>
</dbReference>
<dbReference type="AlphaFoldDB" id="A0A955L1Q4"/>
<feature type="chain" id="PRO_5037124944" description="DUF5648 domain-containing protein" evidence="1">
    <location>
        <begin position="18"/>
        <end position="675"/>
    </location>
</feature>
<reference evidence="3" key="2">
    <citation type="journal article" date="2021" name="Microbiome">
        <title>Successional dynamics and alternative stable states in a saline activated sludge microbial community over 9 years.</title>
        <authorList>
            <person name="Wang Y."/>
            <person name="Ye J."/>
            <person name="Ju F."/>
            <person name="Liu L."/>
            <person name="Boyd J.A."/>
            <person name="Deng Y."/>
            <person name="Parks D.H."/>
            <person name="Jiang X."/>
            <person name="Yin X."/>
            <person name="Woodcroft B.J."/>
            <person name="Tyson G.W."/>
            <person name="Hugenholtz P."/>
            <person name="Polz M.F."/>
            <person name="Zhang T."/>
        </authorList>
    </citation>
    <scope>NUCLEOTIDE SEQUENCE</scope>
    <source>
        <strain evidence="3">HKST-UBA13</strain>
    </source>
</reference>
<sequence length="675" mass="73314">MAFVLAVPLLLSTSVKADALELDTNDFVFEQTPITTGQSSQDAFQTVLVDSQGRVWGGGNSNFDSKINPVLIRYNSDGSRDTSFGDGGVMNLLGFTGIVRNIVEYNEAYYMFGTFNPATDPSKNGVIVKVKDNGTVDTSFGTNGTFYLDGNISGTQVLNVSTSGIELMFTLWDQLPSSSNYGNYFTYANIALDGQTSNLTFLFSGDYNSKVSTWGDGLVFTGRTAHEVVVTDKAGAVVTTFGNNGTLAVEDSISASLNGSITGFEGTFEKGNNLYIILHIDCSTGTSLCYDTAILSVLATGEANTAFSGDGLYVIEGTDTFFSEFLLNDSKSWVALRSSNGLLQVSLDYPENTWIDPSIAPTGPTNGISLWNGTETSMDLIDDNTILVAGESGLDMVMHKVYLYDITFDWGTDDFNGDFTQDGESKTLTIINASPASLTIGDRVLKATSSGATGAELSIDDSQCIGIITATSSCVVTITFNPQNYELSSSSYELSFTTLHTSAEVAAATITTAFDHTLDTDHTSVYRFWNATTLSHFYTVDINEVNYLKANNPAWAYEGPVFTVVKYDSNAEACNLDGSDEVFRFYNTVYGVHFYTADSAEKDYIISTNPNWDYEGVAYCAYKEEATGTTPVYQFWSVARQAHFYTTDAAEKAYVESELGDIYNYEGIVYYVIAL</sequence>
<proteinExistence type="predicted"/>
<gene>
    <name evidence="3" type="ORF">KC678_03290</name>
</gene>
<evidence type="ECO:0000259" key="2">
    <source>
        <dbReference type="Pfam" id="PF18885"/>
    </source>
</evidence>
<protein>
    <recommendedName>
        <fullName evidence="2">DUF5648 domain-containing protein</fullName>
    </recommendedName>
</protein>
<feature type="domain" description="DUF5648" evidence="2">
    <location>
        <begin position="525"/>
        <end position="672"/>
    </location>
</feature>